<comment type="subcellular location">
    <subcellularLocation>
        <location evidence="1">Cell membrane</location>
        <topology evidence="1">Single-pass type II membrane protein</topology>
    </subcellularLocation>
</comment>
<dbReference type="CDD" id="cd03593">
    <property type="entry name" value="CLECT_NK_receptors_like"/>
    <property type="match status" value="1"/>
</dbReference>
<dbReference type="Gene3D" id="3.10.100.10">
    <property type="entry name" value="Mannose-Binding Protein A, subunit A"/>
    <property type="match status" value="1"/>
</dbReference>
<keyword evidence="2" id="KW-0430">Lectin</keyword>
<accession>A0AAV7P1J6</accession>
<dbReference type="InterPro" id="IPR050828">
    <property type="entry name" value="C-type_lectin/matrix_domain"/>
</dbReference>
<evidence type="ECO:0000256" key="2">
    <source>
        <dbReference type="ARBA" id="ARBA00022734"/>
    </source>
</evidence>
<name>A0AAV7P1J6_PLEWA</name>
<comment type="caution">
    <text evidence="6">The sequence shown here is derived from an EMBL/GenBank/DDBJ whole genome shotgun (WGS) entry which is preliminary data.</text>
</comment>
<sequence>MGSPVRGDQGAHTPPCDPFLGEDGCGQQGFRGRARTAPSSWFRSNAGEAERLLSEQPAGVRGAEQPHSLSPPRTGAPDPWMPRIPEREEPPGGAVQDADTEGVGVTKDAQPGGGAELCTALWEKKMPMWSVATLVLIGVSVIVSVLGKKYATTMAPCPEDGWIWSKGKCYYFSQDTTDWKSSQEFCSSKRSSLAILNDPVVLKTIFRFKDSSQDYWIGLKKITVTGHQEWQWVDGSSFENEVELSQSDGPALDCVCLNSKKAWNLDCASQRPWICIKEAS</sequence>
<feature type="transmembrane region" description="Helical" evidence="4">
    <location>
        <begin position="126"/>
        <end position="146"/>
    </location>
</feature>
<dbReference type="InterPro" id="IPR016187">
    <property type="entry name" value="CTDL_fold"/>
</dbReference>
<dbReference type="PROSITE" id="PS50041">
    <property type="entry name" value="C_TYPE_LECTIN_2"/>
    <property type="match status" value="1"/>
</dbReference>
<dbReference type="Pfam" id="PF00059">
    <property type="entry name" value="Lectin_C"/>
    <property type="match status" value="1"/>
</dbReference>
<proteinExistence type="predicted"/>
<evidence type="ECO:0000256" key="3">
    <source>
        <dbReference type="SAM" id="MobiDB-lite"/>
    </source>
</evidence>
<feature type="region of interest" description="Disordered" evidence="3">
    <location>
        <begin position="1"/>
        <end position="110"/>
    </location>
</feature>
<gene>
    <name evidence="6" type="ORF">NDU88_000664</name>
</gene>
<feature type="domain" description="C-type lectin" evidence="5">
    <location>
        <begin position="165"/>
        <end position="276"/>
    </location>
</feature>
<dbReference type="AlphaFoldDB" id="A0AAV7P1J6"/>
<dbReference type="SUPFAM" id="SSF56436">
    <property type="entry name" value="C-type lectin-like"/>
    <property type="match status" value="1"/>
</dbReference>
<dbReference type="EMBL" id="JANPWB010000011">
    <property type="protein sequence ID" value="KAJ1122160.1"/>
    <property type="molecule type" value="Genomic_DNA"/>
</dbReference>
<evidence type="ECO:0000256" key="4">
    <source>
        <dbReference type="SAM" id="Phobius"/>
    </source>
</evidence>
<evidence type="ECO:0000313" key="6">
    <source>
        <dbReference type="EMBL" id="KAJ1122160.1"/>
    </source>
</evidence>
<dbReference type="InterPro" id="IPR016186">
    <property type="entry name" value="C-type_lectin-like/link_sf"/>
</dbReference>
<dbReference type="SMART" id="SM00034">
    <property type="entry name" value="CLECT"/>
    <property type="match status" value="1"/>
</dbReference>
<dbReference type="InterPro" id="IPR033992">
    <property type="entry name" value="NKR-like_CTLD"/>
</dbReference>
<keyword evidence="4" id="KW-0812">Transmembrane</keyword>
<organism evidence="6 7">
    <name type="scientific">Pleurodeles waltl</name>
    <name type="common">Iberian ribbed newt</name>
    <dbReference type="NCBI Taxonomy" id="8319"/>
    <lineage>
        <taxon>Eukaryota</taxon>
        <taxon>Metazoa</taxon>
        <taxon>Chordata</taxon>
        <taxon>Craniata</taxon>
        <taxon>Vertebrata</taxon>
        <taxon>Euteleostomi</taxon>
        <taxon>Amphibia</taxon>
        <taxon>Batrachia</taxon>
        <taxon>Caudata</taxon>
        <taxon>Salamandroidea</taxon>
        <taxon>Salamandridae</taxon>
        <taxon>Pleurodelinae</taxon>
        <taxon>Pleurodeles</taxon>
    </lineage>
</organism>
<dbReference type="PANTHER" id="PTHR45710">
    <property type="entry name" value="C-TYPE LECTIN DOMAIN-CONTAINING PROTEIN 180"/>
    <property type="match status" value="1"/>
</dbReference>
<evidence type="ECO:0000256" key="1">
    <source>
        <dbReference type="ARBA" id="ARBA00004401"/>
    </source>
</evidence>
<evidence type="ECO:0000259" key="5">
    <source>
        <dbReference type="PROSITE" id="PS50041"/>
    </source>
</evidence>
<keyword evidence="4" id="KW-1133">Transmembrane helix</keyword>
<evidence type="ECO:0000313" key="7">
    <source>
        <dbReference type="Proteomes" id="UP001066276"/>
    </source>
</evidence>
<dbReference type="PANTHER" id="PTHR45710:SF8">
    <property type="entry name" value="RERATING FAMILY MEMBER 4"/>
    <property type="match status" value="1"/>
</dbReference>
<reference evidence="6" key="1">
    <citation type="journal article" date="2022" name="bioRxiv">
        <title>Sequencing and chromosome-scale assembly of the giantPleurodeles waltlgenome.</title>
        <authorList>
            <person name="Brown T."/>
            <person name="Elewa A."/>
            <person name="Iarovenko S."/>
            <person name="Subramanian E."/>
            <person name="Araus A.J."/>
            <person name="Petzold A."/>
            <person name="Susuki M."/>
            <person name="Suzuki K.-i.T."/>
            <person name="Hayashi T."/>
            <person name="Toyoda A."/>
            <person name="Oliveira C."/>
            <person name="Osipova E."/>
            <person name="Leigh N.D."/>
            <person name="Simon A."/>
            <person name="Yun M.H."/>
        </authorList>
    </citation>
    <scope>NUCLEOTIDE SEQUENCE</scope>
    <source>
        <strain evidence="6">20211129_DDA</strain>
        <tissue evidence="6">Liver</tissue>
    </source>
</reference>
<dbReference type="InterPro" id="IPR001304">
    <property type="entry name" value="C-type_lectin-like"/>
</dbReference>
<dbReference type="GO" id="GO:0030246">
    <property type="term" value="F:carbohydrate binding"/>
    <property type="evidence" value="ECO:0007669"/>
    <property type="project" value="UniProtKB-KW"/>
</dbReference>
<keyword evidence="4" id="KW-0472">Membrane</keyword>
<protein>
    <recommendedName>
        <fullName evidence="5">C-type lectin domain-containing protein</fullName>
    </recommendedName>
</protein>
<dbReference type="Proteomes" id="UP001066276">
    <property type="component" value="Chromosome 7"/>
</dbReference>
<keyword evidence="7" id="KW-1185">Reference proteome</keyword>
<dbReference type="GO" id="GO:0005886">
    <property type="term" value="C:plasma membrane"/>
    <property type="evidence" value="ECO:0007669"/>
    <property type="project" value="UniProtKB-SubCell"/>
</dbReference>